<feature type="transmembrane region" description="Helical" evidence="1">
    <location>
        <begin position="224"/>
        <end position="251"/>
    </location>
</feature>
<feature type="transmembrane region" description="Helical" evidence="1">
    <location>
        <begin position="188"/>
        <end position="212"/>
    </location>
</feature>
<comment type="subcellular location">
    <subcellularLocation>
        <location evidence="1">Endoplasmic reticulum membrane</location>
        <topology evidence="1">Multi-pass membrane protein</topology>
    </subcellularLocation>
</comment>
<feature type="transmembrane region" description="Helical" evidence="1">
    <location>
        <begin position="131"/>
        <end position="150"/>
    </location>
</feature>
<proteinExistence type="inferred from homology"/>
<evidence type="ECO:0000256" key="1">
    <source>
        <dbReference type="RuleBase" id="RU361229"/>
    </source>
</evidence>
<dbReference type="GO" id="GO:0005789">
    <property type="term" value="C:endoplasmic reticulum membrane"/>
    <property type="evidence" value="ECO:0007669"/>
    <property type="project" value="UniProtKB-SubCell"/>
</dbReference>
<dbReference type="PANTHER" id="PTHR14463:SF5">
    <property type="entry name" value="LIPASE MATURATION FACTOR 2"/>
    <property type="match status" value="1"/>
</dbReference>
<evidence type="ECO:0000313" key="4">
    <source>
        <dbReference type="Proteomes" id="UP001054945"/>
    </source>
</evidence>
<feature type="transmembrane region" description="Helical" evidence="1">
    <location>
        <begin position="68"/>
        <end position="88"/>
    </location>
</feature>
<comment type="similarity">
    <text evidence="1">Belongs to the lipase maturation factor family.</text>
</comment>
<comment type="caution">
    <text evidence="3">The sequence shown here is derived from an EMBL/GenBank/DDBJ whole genome shotgun (WGS) entry which is preliminary data.</text>
</comment>
<feature type="transmembrane region" description="Helical" evidence="1">
    <location>
        <begin position="94"/>
        <end position="111"/>
    </location>
</feature>
<comment type="function">
    <text evidence="1">Involved in the maturation of specific proteins in the endoplasmic reticulum.</text>
</comment>
<name>A0AAV4XDB3_CAEEX</name>
<dbReference type="EMBL" id="BPLR01000075">
    <property type="protein sequence ID" value="GIY91951.1"/>
    <property type="molecule type" value="Genomic_DNA"/>
</dbReference>
<evidence type="ECO:0000259" key="2">
    <source>
        <dbReference type="Pfam" id="PF06762"/>
    </source>
</evidence>
<gene>
    <name evidence="3" type="primary">LMF2</name>
    <name evidence="3" type="ORF">CEXT_238531</name>
</gene>
<sequence length="285" mass="32121">MSVIYLSAFSSLYVQLPGLYGDNGILPARAIISLEDGAEVVKKKAEEIPTLLWLAPTLGIDVPLMMDLIALLGIIISFGSMIGQTFLWFQWDTLLLEIGFLAILVAPLGFLQSSVKSGFFSYLPHRPHDIISMWLVRWLLFRFMFASGIVKLTSMCPTWWDLSALNYHFESQCIPTPLAWYAHHLPKWFLKSGVVATFIIEIPIPFLFFAPVRSLRLFSFYSQILFQILIILTGNFNFFNLLTIVMCLSLVDDDFLLSLVGRPTPASKSTGGTAFRWTKNSDSSC</sequence>
<organism evidence="3 4">
    <name type="scientific">Caerostris extrusa</name>
    <name type="common">Bark spider</name>
    <name type="synonym">Caerostris bankana</name>
    <dbReference type="NCBI Taxonomy" id="172846"/>
    <lineage>
        <taxon>Eukaryota</taxon>
        <taxon>Metazoa</taxon>
        <taxon>Ecdysozoa</taxon>
        <taxon>Arthropoda</taxon>
        <taxon>Chelicerata</taxon>
        <taxon>Arachnida</taxon>
        <taxon>Araneae</taxon>
        <taxon>Araneomorphae</taxon>
        <taxon>Entelegynae</taxon>
        <taxon>Araneoidea</taxon>
        <taxon>Araneidae</taxon>
        <taxon>Caerostris</taxon>
    </lineage>
</organism>
<dbReference type="Pfam" id="PF06762">
    <property type="entry name" value="LMF1"/>
    <property type="match status" value="1"/>
</dbReference>
<keyword evidence="1" id="KW-0472">Membrane</keyword>
<accession>A0AAV4XDB3</accession>
<dbReference type="GO" id="GO:0051604">
    <property type="term" value="P:protein maturation"/>
    <property type="evidence" value="ECO:0007669"/>
    <property type="project" value="InterPro"/>
</dbReference>
<dbReference type="AlphaFoldDB" id="A0AAV4XDB3"/>
<keyword evidence="1" id="KW-1133">Transmembrane helix</keyword>
<reference evidence="3 4" key="1">
    <citation type="submission" date="2021-06" db="EMBL/GenBank/DDBJ databases">
        <title>Caerostris extrusa draft genome.</title>
        <authorList>
            <person name="Kono N."/>
            <person name="Arakawa K."/>
        </authorList>
    </citation>
    <scope>NUCLEOTIDE SEQUENCE [LARGE SCALE GENOMIC DNA]</scope>
</reference>
<dbReference type="PANTHER" id="PTHR14463">
    <property type="entry name" value="LIPASE MATURATION FACTOR"/>
    <property type="match status" value="1"/>
</dbReference>
<keyword evidence="1" id="KW-0256">Endoplasmic reticulum</keyword>
<dbReference type="InterPro" id="IPR057434">
    <property type="entry name" value="LMF1/2_N"/>
</dbReference>
<feature type="domain" description="Lipase maturation factor 1/2 N-terminal" evidence="2">
    <location>
        <begin position="88"/>
        <end position="256"/>
    </location>
</feature>
<keyword evidence="4" id="KW-1185">Reference proteome</keyword>
<dbReference type="Proteomes" id="UP001054945">
    <property type="component" value="Unassembled WGS sequence"/>
</dbReference>
<dbReference type="InterPro" id="IPR009613">
    <property type="entry name" value="LMF"/>
</dbReference>
<evidence type="ECO:0000313" key="3">
    <source>
        <dbReference type="EMBL" id="GIY91951.1"/>
    </source>
</evidence>
<keyword evidence="1" id="KW-0812">Transmembrane</keyword>
<protein>
    <recommendedName>
        <fullName evidence="1">Lipase maturation factor</fullName>
    </recommendedName>
</protein>